<dbReference type="SUPFAM" id="SSF56529">
    <property type="entry name" value="FAH"/>
    <property type="match status" value="1"/>
</dbReference>
<gene>
    <name evidence="3" type="ORF">FNH08_01755</name>
</gene>
<proteinExistence type="predicted"/>
<feature type="domain" description="Fumarylacetoacetase-like C-terminal" evidence="2">
    <location>
        <begin position="118"/>
        <end position="281"/>
    </location>
</feature>
<dbReference type="InterPro" id="IPR011234">
    <property type="entry name" value="Fumarylacetoacetase-like_C"/>
</dbReference>
<evidence type="ECO:0000313" key="4">
    <source>
        <dbReference type="Proteomes" id="UP000400924"/>
    </source>
</evidence>
<protein>
    <submittedName>
        <fullName evidence="3">2-keto-4-pentenoate hydratase</fullName>
    </submittedName>
</protein>
<dbReference type="PANTHER" id="PTHR30143:SF0">
    <property type="entry name" value="2-KETO-4-PENTENOATE HYDRATASE"/>
    <property type="match status" value="1"/>
</dbReference>
<name>A0A5N8X9A7_9ACTN</name>
<keyword evidence="4" id="KW-1185">Reference proteome</keyword>
<keyword evidence="1" id="KW-0456">Lyase</keyword>
<accession>A0A5N8X9A7</accession>
<evidence type="ECO:0000256" key="1">
    <source>
        <dbReference type="ARBA" id="ARBA00023239"/>
    </source>
</evidence>
<evidence type="ECO:0000259" key="2">
    <source>
        <dbReference type="Pfam" id="PF01557"/>
    </source>
</evidence>
<dbReference type="RefSeq" id="WP_152769434.1">
    <property type="nucleotide sequence ID" value="NZ_VJZC01000005.1"/>
</dbReference>
<dbReference type="AlphaFoldDB" id="A0A5N8X9A7"/>
<dbReference type="EMBL" id="VJZC01000005">
    <property type="protein sequence ID" value="MPY55957.1"/>
    <property type="molecule type" value="Genomic_DNA"/>
</dbReference>
<dbReference type="Pfam" id="PF01557">
    <property type="entry name" value="FAA_hydrolase"/>
    <property type="match status" value="1"/>
</dbReference>
<dbReference type="InterPro" id="IPR036663">
    <property type="entry name" value="Fumarylacetoacetase_C_sf"/>
</dbReference>
<dbReference type="GO" id="GO:0005737">
    <property type="term" value="C:cytoplasm"/>
    <property type="evidence" value="ECO:0007669"/>
    <property type="project" value="TreeGrafter"/>
</dbReference>
<dbReference type="PANTHER" id="PTHR30143">
    <property type="entry name" value="ACID HYDRATASE"/>
    <property type="match status" value="1"/>
</dbReference>
<dbReference type="OrthoDB" id="9792137at2"/>
<comment type="caution">
    <text evidence="3">The sequence shown here is derived from an EMBL/GenBank/DDBJ whole genome shotgun (WGS) entry which is preliminary data.</text>
</comment>
<dbReference type="Gene3D" id="3.90.850.10">
    <property type="entry name" value="Fumarylacetoacetase-like, C-terminal domain"/>
    <property type="match status" value="1"/>
</dbReference>
<dbReference type="InterPro" id="IPR050772">
    <property type="entry name" value="Hydratase-Decarb/MhpD_sf"/>
</dbReference>
<reference evidence="3 4" key="1">
    <citation type="submission" date="2019-07" db="EMBL/GenBank/DDBJ databases">
        <title>New species of Amycolatopsis and Streptomyces.</title>
        <authorList>
            <person name="Duangmal K."/>
            <person name="Teo W.F.A."/>
            <person name="Lipun K."/>
        </authorList>
    </citation>
    <scope>NUCLEOTIDE SEQUENCE [LARGE SCALE GENOMIC DNA]</scope>
    <source>
        <strain evidence="3 4">NBRC 106415</strain>
    </source>
</reference>
<evidence type="ECO:0000313" key="3">
    <source>
        <dbReference type="EMBL" id="MPY55957.1"/>
    </source>
</evidence>
<sequence>MQRHDSAVTTALLADRAFPDARCVEESATLLRRAEAERTPIAPLTEIHEGLDLCAAYAVQTANVRHRIAAGDRIVGRKTGLTSLPMRHQLGVDEAVHAPLFQSMVIPDRGRIDSRELIAPRVESEIGLVLGRRVAGSRVTAADVAAAVTQVVLALEVIDSRIADWRVTSADAVADNACAARVVVGQVVDVTRSLLDGLRDECVGLYADGEQVAQGLGAEVLGDPLEAVAWLSRTLHAQGGAIQPGELLLTGSVHASVPLTAGSRFTVRSGTRHLPELNVTVR</sequence>
<organism evidence="3 4">
    <name type="scientific">Streptomyces spongiae</name>
    <dbReference type="NCBI Taxonomy" id="565072"/>
    <lineage>
        <taxon>Bacteria</taxon>
        <taxon>Bacillati</taxon>
        <taxon>Actinomycetota</taxon>
        <taxon>Actinomycetes</taxon>
        <taxon>Kitasatosporales</taxon>
        <taxon>Streptomycetaceae</taxon>
        <taxon>Streptomyces</taxon>
    </lineage>
</organism>
<dbReference type="GO" id="GO:0008684">
    <property type="term" value="F:2-oxopent-4-enoate hydratase activity"/>
    <property type="evidence" value="ECO:0007669"/>
    <property type="project" value="TreeGrafter"/>
</dbReference>
<dbReference type="Proteomes" id="UP000400924">
    <property type="component" value="Unassembled WGS sequence"/>
</dbReference>